<dbReference type="EMBL" id="JAHRIO010092193">
    <property type="protein sequence ID" value="MEQ2189140.1"/>
    <property type="molecule type" value="Genomic_DNA"/>
</dbReference>
<comment type="caution">
    <text evidence="1">The sequence shown here is derived from an EMBL/GenBank/DDBJ whole genome shotgun (WGS) entry which is preliminary data.</text>
</comment>
<proteinExistence type="predicted"/>
<reference evidence="1 2" key="1">
    <citation type="submission" date="2021-06" db="EMBL/GenBank/DDBJ databases">
        <authorList>
            <person name="Palmer J.M."/>
        </authorList>
    </citation>
    <scope>NUCLEOTIDE SEQUENCE [LARGE SCALE GENOMIC DNA]</scope>
    <source>
        <strain evidence="1 2">GA_2019</strain>
        <tissue evidence="1">Muscle</tissue>
    </source>
</reference>
<gene>
    <name evidence="1" type="ORF">GOODEAATRI_022140</name>
</gene>
<evidence type="ECO:0008006" key="3">
    <source>
        <dbReference type="Google" id="ProtNLM"/>
    </source>
</evidence>
<protein>
    <recommendedName>
        <fullName evidence="3">Cyclin-dependent kinase 2 interacting protein</fullName>
    </recommendedName>
</protein>
<dbReference type="Proteomes" id="UP001476798">
    <property type="component" value="Unassembled WGS sequence"/>
</dbReference>
<keyword evidence="2" id="KW-1185">Reference proteome</keyword>
<name>A0ABV0Q025_9TELE</name>
<organism evidence="1 2">
    <name type="scientific">Goodea atripinnis</name>
    <dbReference type="NCBI Taxonomy" id="208336"/>
    <lineage>
        <taxon>Eukaryota</taxon>
        <taxon>Metazoa</taxon>
        <taxon>Chordata</taxon>
        <taxon>Craniata</taxon>
        <taxon>Vertebrata</taxon>
        <taxon>Euteleostomi</taxon>
        <taxon>Actinopterygii</taxon>
        <taxon>Neopterygii</taxon>
        <taxon>Teleostei</taxon>
        <taxon>Neoteleostei</taxon>
        <taxon>Acanthomorphata</taxon>
        <taxon>Ovalentaria</taxon>
        <taxon>Atherinomorphae</taxon>
        <taxon>Cyprinodontiformes</taxon>
        <taxon>Goodeidae</taxon>
        <taxon>Goodea</taxon>
    </lineage>
</organism>
<dbReference type="PRINTS" id="PR02040">
    <property type="entry name" value="CDK2IP"/>
</dbReference>
<dbReference type="PANTHER" id="PTHR15827:SF2">
    <property type="entry name" value="CYCLIN-DEPENDENT KINASE 2-INTERACTING PROTEIN"/>
    <property type="match status" value="1"/>
</dbReference>
<feature type="non-terminal residue" evidence="1">
    <location>
        <position position="1"/>
    </location>
</feature>
<sequence length="127" mass="14214">EPAEVKMSSSNTKFSAVTGSARKIRDNAADWHNLMVRWDKLNNEGFQFATNIVNKRNSQKDHQPLNDFPSASVSQSFPAGAAELQVECSKLQAVVDQMVRLHLTLFKNQLNYQAGNLDRDLLYDGSS</sequence>
<dbReference type="InterPro" id="IPR023250">
    <property type="entry name" value="Cyclin-dep_Kinase_2_interact"/>
</dbReference>
<accession>A0ABV0Q025</accession>
<evidence type="ECO:0000313" key="2">
    <source>
        <dbReference type="Proteomes" id="UP001476798"/>
    </source>
</evidence>
<evidence type="ECO:0000313" key="1">
    <source>
        <dbReference type="EMBL" id="MEQ2189140.1"/>
    </source>
</evidence>
<dbReference type="PANTHER" id="PTHR15827">
    <property type="entry name" value="CYCLIN-DEPENDENT KINASE 2-INTERACTING PROTEIN"/>
    <property type="match status" value="1"/>
</dbReference>